<dbReference type="InterPro" id="IPR025476">
    <property type="entry name" value="Helitron_helicase-like"/>
</dbReference>
<keyword evidence="3" id="KW-1185">Reference proteome</keyword>
<dbReference type="AlphaFoldDB" id="A0A2H3B947"/>
<dbReference type="Proteomes" id="UP000218334">
    <property type="component" value="Unassembled WGS sequence"/>
</dbReference>
<accession>A0A2H3B947</accession>
<reference evidence="3" key="1">
    <citation type="journal article" date="2017" name="Nat. Ecol. Evol.">
        <title>Genome expansion and lineage-specific genetic innovations in the forest pathogenic fungi Armillaria.</title>
        <authorList>
            <person name="Sipos G."/>
            <person name="Prasanna A.N."/>
            <person name="Walter M.C."/>
            <person name="O'Connor E."/>
            <person name="Balint B."/>
            <person name="Krizsan K."/>
            <person name="Kiss B."/>
            <person name="Hess J."/>
            <person name="Varga T."/>
            <person name="Slot J."/>
            <person name="Riley R."/>
            <person name="Boka B."/>
            <person name="Rigling D."/>
            <person name="Barry K."/>
            <person name="Lee J."/>
            <person name="Mihaltcheva S."/>
            <person name="LaButti K."/>
            <person name="Lipzen A."/>
            <person name="Waldron R."/>
            <person name="Moloney N.M."/>
            <person name="Sperisen C."/>
            <person name="Kredics L."/>
            <person name="Vagvoelgyi C."/>
            <person name="Patrignani A."/>
            <person name="Fitzpatrick D."/>
            <person name="Nagy I."/>
            <person name="Doyle S."/>
            <person name="Anderson J.B."/>
            <person name="Grigoriev I.V."/>
            <person name="Gueldener U."/>
            <person name="Muensterkoetter M."/>
            <person name="Nagy L.G."/>
        </authorList>
    </citation>
    <scope>NUCLEOTIDE SEQUENCE [LARGE SCALE GENOMIC DNA]</scope>
    <source>
        <strain evidence="3">28-4</strain>
    </source>
</reference>
<evidence type="ECO:0000313" key="2">
    <source>
        <dbReference type="EMBL" id="PBK66200.1"/>
    </source>
</evidence>
<evidence type="ECO:0000259" key="1">
    <source>
        <dbReference type="Pfam" id="PF14214"/>
    </source>
</evidence>
<evidence type="ECO:0000313" key="3">
    <source>
        <dbReference type="Proteomes" id="UP000218334"/>
    </source>
</evidence>
<dbReference type="Pfam" id="PF14214">
    <property type="entry name" value="Helitron_like_N"/>
    <property type="match status" value="1"/>
</dbReference>
<feature type="domain" description="Helitron helicase-like" evidence="1">
    <location>
        <begin position="46"/>
        <end position="165"/>
    </location>
</feature>
<name>A0A2H3B947_9AGAR</name>
<organism evidence="2 3">
    <name type="scientific">Armillaria solidipes</name>
    <dbReference type="NCBI Taxonomy" id="1076256"/>
    <lineage>
        <taxon>Eukaryota</taxon>
        <taxon>Fungi</taxon>
        <taxon>Dikarya</taxon>
        <taxon>Basidiomycota</taxon>
        <taxon>Agaricomycotina</taxon>
        <taxon>Agaricomycetes</taxon>
        <taxon>Agaricomycetidae</taxon>
        <taxon>Agaricales</taxon>
        <taxon>Marasmiineae</taxon>
        <taxon>Physalacriaceae</taxon>
        <taxon>Armillaria</taxon>
    </lineage>
</organism>
<protein>
    <recommendedName>
        <fullName evidence="1">Helitron helicase-like domain-containing protein</fullName>
    </recommendedName>
</protein>
<proteinExistence type="predicted"/>
<dbReference type="EMBL" id="KZ293442">
    <property type="protein sequence ID" value="PBK66200.1"/>
    <property type="molecule type" value="Genomic_DNA"/>
</dbReference>
<gene>
    <name evidence="2" type="ORF">ARMSODRAFT_989545</name>
</gene>
<sequence length="171" mass="19614">MALVLRNARPNTQEIYLLADKNKFAAVADRLLNADQDIMEDMARRMADGEHVRPETDKEKQCMQIICDLDGVAGNVKGTKMTRMYMNNEIWSLISAKGASSWYITLSPVDTRHPLSIYYTLQHGKLEQINALPKNECTWKIIDNPVAAARFFNFVCNLFIEEVLRCKEENK</sequence>
<dbReference type="STRING" id="1076256.A0A2H3B947"/>